<protein>
    <submittedName>
        <fullName evidence="3">Site-specific integrase</fullName>
    </submittedName>
</protein>
<sequence>MIINSSKKALPLFNQLPEVADKKRARSFSDKNPLFSWHANYFNVKRKKVLLLVNDLTYFPIVLIGIDAQTKKQLEKIIPAAIEEVFQTAGIPQTKIVEYLELAGDIEVSAGYNRVITGIINNMIASMEYYGTFNLDLLVDVKLSLDLADTFYKSELPLDKLREVFKKPLVLHDVLQEDVEKKYVVEKNWKSLADFKVVDFSDEEYDSALANNRLILSAFQQYLEQHEKLTKKTVNKHLTNIEDYLSGYLIFYGYDLAVSNFEVISDFFSWGARKNVWISESAVKKAGSSMKKFYQFLIAAGEVNESAMPDIREQLEIGVDDGIMTLEMMDDWY</sequence>
<dbReference type="Pfam" id="PF22016">
    <property type="entry name" value="DUF6933"/>
    <property type="match status" value="1"/>
</dbReference>
<dbReference type="EMBL" id="PDXQ01000001">
    <property type="protein sequence ID" value="TRZ33661.1"/>
    <property type="molecule type" value="Genomic_DNA"/>
</dbReference>
<keyword evidence="1" id="KW-0238">DNA-binding</keyword>
<evidence type="ECO:0000313" key="4">
    <source>
        <dbReference type="EMBL" id="TRZ33661.1"/>
    </source>
</evidence>
<evidence type="ECO:0000256" key="1">
    <source>
        <dbReference type="ARBA" id="ARBA00023125"/>
    </source>
</evidence>
<gene>
    <name evidence="4" type="ORF">AUF17_06030</name>
    <name evidence="3" type="ORF">P7D79_17555</name>
</gene>
<dbReference type="GeneID" id="69568427"/>
<organism evidence="4 5">
    <name type="scientific">Enterococcus avium</name>
    <name type="common">Streptococcus avium</name>
    <dbReference type="NCBI Taxonomy" id="33945"/>
    <lineage>
        <taxon>Bacteria</taxon>
        <taxon>Bacillati</taxon>
        <taxon>Bacillota</taxon>
        <taxon>Bacilli</taxon>
        <taxon>Lactobacillales</taxon>
        <taxon>Enterococcaceae</taxon>
        <taxon>Enterococcus</taxon>
    </lineage>
</organism>
<accession>A0A2N8PWH7</accession>
<dbReference type="EMBL" id="JARPWY010000063">
    <property type="protein sequence ID" value="MDT2516035.1"/>
    <property type="molecule type" value="Genomic_DNA"/>
</dbReference>
<proteinExistence type="predicted"/>
<evidence type="ECO:0000259" key="2">
    <source>
        <dbReference type="Pfam" id="PF22016"/>
    </source>
</evidence>
<dbReference type="GO" id="GO:0003677">
    <property type="term" value="F:DNA binding"/>
    <property type="evidence" value="ECO:0007669"/>
    <property type="project" value="UniProtKB-KW"/>
</dbReference>
<reference evidence="4 5" key="1">
    <citation type="submission" date="2017-10" db="EMBL/GenBank/DDBJ databases">
        <title>FDA dAtabase for Regulatory Grade micrObial Sequences (FDA-ARGOS): Supporting development and validation of Infectious Disease Dx tests.</title>
        <authorList>
            <person name="Campos J."/>
            <person name="Goldberg B."/>
            <person name="Tallon L.J."/>
            <person name="Sadzewicz L."/>
            <person name="Sengamalay N."/>
            <person name="Ott S."/>
            <person name="Godinez A."/>
            <person name="Nagaraj S."/>
            <person name="Vyas G."/>
            <person name="Aluvathingal J."/>
            <person name="Nadendla S."/>
            <person name="Geyer C."/>
            <person name="Nandy P."/>
            <person name="Hobson J."/>
            <person name="Sichtig H."/>
        </authorList>
    </citation>
    <scope>NUCLEOTIDE SEQUENCE [LARGE SCALE GENOMIC DNA]</scope>
    <source>
        <strain evidence="4 5">FDAARGOS_185</strain>
    </source>
</reference>
<dbReference type="RefSeq" id="WP_049218388.1">
    <property type="nucleotide sequence ID" value="NZ_CABGUH010000016.1"/>
</dbReference>
<evidence type="ECO:0000313" key="5">
    <source>
        <dbReference type="Proteomes" id="UP000316316"/>
    </source>
</evidence>
<comment type="caution">
    <text evidence="4">The sequence shown here is derived from an EMBL/GenBank/DDBJ whole genome shotgun (WGS) entry which is preliminary data.</text>
</comment>
<dbReference type="Proteomes" id="UP001264335">
    <property type="component" value="Unassembled WGS sequence"/>
</dbReference>
<dbReference type="InterPro" id="IPR053864">
    <property type="entry name" value="DUF6933"/>
</dbReference>
<reference evidence="3 6" key="2">
    <citation type="submission" date="2023-03" db="EMBL/GenBank/DDBJ databases">
        <authorList>
            <person name="Shen W."/>
            <person name="Cai J."/>
        </authorList>
    </citation>
    <scope>NUCLEOTIDE SEQUENCE [LARGE SCALE GENOMIC DNA]</scope>
    <source>
        <strain evidence="3 6">Y2</strain>
    </source>
</reference>
<dbReference type="AlphaFoldDB" id="A0A2N8PWH7"/>
<dbReference type="Gene3D" id="1.10.150.130">
    <property type="match status" value="1"/>
</dbReference>
<dbReference type="InterPro" id="IPR010998">
    <property type="entry name" value="Integrase_recombinase_N"/>
</dbReference>
<name>A0A2N8PWH7_ENTAV</name>
<evidence type="ECO:0000313" key="6">
    <source>
        <dbReference type="Proteomes" id="UP001264335"/>
    </source>
</evidence>
<dbReference type="Proteomes" id="UP000316316">
    <property type="component" value="Unassembled WGS sequence"/>
</dbReference>
<feature type="domain" description="DUF6933" evidence="2">
    <location>
        <begin position="7"/>
        <end position="152"/>
    </location>
</feature>
<evidence type="ECO:0000313" key="3">
    <source>
        <dbReference type="EMBL" id="MDT2516035.1"/>
    </source>
</evidence>